<dbReference type="EMBL" id="PQXI01000188">
    <property type="protein sequence ID" value="TGO21981.1"/>
    <property type="molecule type" value="Genomic_DNA"/>
</dbReference>
<dbReference type="AlphaFoldDB" id="A0A4Z1FKC6"/>
<dbReference type="Proteomes" id="UP000297910">
    <property type="component" value="Unassembled WGS sequence"/>
</dbReference>
<comment type="caution">
    <text evidence="1">The sequence shown here is derived from an EMBL/GenBank/DDBJ whole genome shotgun (WGS) entry which is preliminary data.</text>
</comment>
<evidence type="ECO:0000313" key="1">
    <source>
        <dbReference type="EMBL" id="TGO21981.1"/>
    </source>
</evidence>
<name>A0A4Z1FKC6_9HELO</name>
<accession>A0A4Z1FKC6</accession>
<sequence>MVLKGKTPLKVAEEGKISDGEYNSKCASAAGKSCTKPEKGICISLATPELFFGKTPSPQQKYVIPSMQHNPITTLVPVNRPTGNLNFNRIVGN</sequence>
<keyword evidence="2" id="KW-1185">Reference proteome</keyword>
<protein>
    <submittedName>
        <fullName evidence="1">Uncharacterized protein</fullName>
    </submittedName>
</protein>
<gene>
    <name evidence="1" type="ORF">BPAE_0189g00130</name>
</gene>
<organism evidence="1 2">
    <name type="scientific">Botrytis paeoniae</name>
    <dbReference type="NCBI Taxonomy" id="278948"/>
    <lineage>
        <taxon>Eukaryota</taxon>
        <taxon>Fungi</taxon>
        <taxon>Dikarya</taxon>
        <taxon>Ascomycota</taxon>
        <taxon>Pezizomycotina</taxon>
        <taxon>Leotiomycetes</taxon>
        <taxon>Helotiales</taxon>
        <taxon>Sclerotiniaceae</taxon>
        <taxon>Botrytis</taxon>
    </lineage>
</organism>
<reference evidence="1 2" key="1">
    <citation type="submission" date="2017-12" db="EMBL/GenBank/DDBJ databases">
        <title>Comparative genomics of Botrytis spp.</title>
        <authorList>
            <person name="Valero-Jimenez C.A."/>
            <person name="Tapia P."/>
            <person name="Veloso J."/>
            <person name="Silva-Moreno E."/>
            <person name="Staats M."/>
            <person name="Valdes J.H."/>
            <person name="Van Kan J.A.L."/>
        </authorList>
    </citation>
    <scope>NUCLEOTIDE SEQUENCE [LARGE SCALE GENOMIC DNA]</scope>
    <source>
        <strain evidence="1 2">Bp0003</strain>
    </source>
</reference>
<proteinExistence type="predicted"/>
<evidence type="ECO:0000313" key="2">
    <source>
        <dbReference type="Proteomes" id="UP000297910"/>
    </source>
</evidence>